<gene>
    <name evidence="2" type="ORF">GXP70_15975</name>
</gene>
<sequence>MNIRNWGPKSVTFWLAGVVTLLMLYLGIRGFVQPEAAIREFGLPLHDSADKNLVYIKADRDLFIGILLLLLMILRMRKAMLVVMVTSILMPAIDAILVLTKAADTRPSWIHIVSAVYGVVVGYMLYREERRMRS</sequence>
<dbReference type="AlphaFoldDB" id="A0A6C0G6K2"/>
<feature type="transmembrane region" description="Helical" evidence="1">
    <location>
        <begin position="12"/>
        <end position="32"/>
    </location>
</feature>
<name>A0A6C0G6K2_9BACL</name>
<keyword evidence="1" id="KW-0812">Transmembrane</keyword>
<accession>A0A6C0G6K2</accession>
<feature type="transmembrane region" description="Helical" evidence="1">
    <location>
        <begin position="81"/>
        <end position="103"/>
    </location>
</feature>
<organism evidence="2 3">
    <name type="scientific">Paenibacillus lycopersici</name>
    <dbReference type="NCBI Taxonomy" id="2704462"/>
    <lineage>
        <taxon>Bacteria</taxon>
        <taxon>Bacillati</taxon>
        <taxon>Bacillota</taxon>
        <taxon>Bacilli</taxon>
        <taxon>Bacillales</taxon>
        <taxon>Paenibacillaceae</taxon>
        <taxon>Paenibacillus</taxon>
    </lineage>
</organism>
<keyword evidence="1" id="KW-1133">Transmembrane helix</keyword>
<reference evidence="2 3" key="1">
    <citation type="submission" date="2020-01" db="EMBL/GenBank/DDBJ databases">
        <title>Paenibacillus sp. nov., isolated from tomato rhizosphere.</title>
        <authorList>
            <person name="Weon H.-Y."/>
            <person name="Lee S.A."/>
        </authorList>
    </citation>
    <scope>NUCLEOTIDE SEQUENCE [LARGE SCALE GENOMIC DNA]</scope>
    <source>
        <strain evidence="2 3">12200R-189</strain>
    </source>
</reference>
<evidence type="ECO:0000256" key="1">
    <source>
        <dbReference type="SAM" id="Phobius"/>
    </source>
</evidence>
<dbReference type="EMBL" id="CP048209">
    <property type="protein sequence ID" value="QHT61305.1"/>
    <property type="molecule type" value="Genomic_DNA"/>
</dbReference>
<feature type="transmembrane region" description="Helical" evidence="1">
    <location>
        <begin position="109"/>
        <end position="126"/>
    </location>
</feature>
<protein>
    <submittedName>
        <fullName evidence="2">DUF4267 domain-containing protein</fullName>
    </submittedName>
</protein>
<dbReference type="Proteomes" id="UP000476064">
    <property type="component" value="Chromosome"/>
</dbReference>
<dbReference type="KEGG" id="plyc:GXP70_15975"/>
<keyword evidence="1" id="KW-0472">Membrane</keyword>
<dbReference type="RefSeq" id="WP_162357744.1">
    <property type="nucleotide sequence ID" value="NZ_CP048209.1"/>
</dbReference>
<proteinExistence type="predicted"/>
<evidence type="ECO:0000313" key="2">
    <source>
        <dbReference type="EMBL" id="QHT61305.1"/>
    </source>
</evidence>
<dbReference type="InterPro" id="IPR025363">
    <property type="entry name" value="DUF4267"/>
</dbReference>
<keyword evidence="3" id="KW-1185">Reference proteome</keyword>
<evidence type="ECO:0000313" key="3">
    <source>
        <dbReference type="Proteomes" id="UP000476064"/>
    </source>
</evidence>
<dbReference type="Pfam" id="PF14087">
    <property type="entry name" value="DUF4267"/>
    <property type="match status" value="1"/>
</dbReference>